<dbReference type="EMBL" id="OX459947">
    <property type="protein sequence ID" value="CAI9154797.1"/>
    <property type="molecule type" value="Genomic_DNA"/>
</dbReference>
<name>A0ABN8Y2L5_RANTA</name>
<protein>
    <submittedName>
        <fullName evidence="2">Uncharacterized protein</fullName>
    </submittedName>
</protein>
<feature type="region of interest" description="Disordered" evidence="1">
    <location>
        <begin position="1"/>
        <end position="27"/>
    </location>
</feature>
<proteinExistence type="predicted"/>
<reference evidence="2" key="1">
    <citation type="submission" date="2023-04" db="EMBL/GenBank/DDBJ databases">
        <authorList>
            <consortium name="ELIXIR-Norway"/>
        </authorList>
    </citation>
    <scope>NUCLEOTIDE SEQUENCE [LARGE SCALE GENOMIC DNA]</scope>
</reference>
<evidence type="ECO:0000313" key="3">
    <source>
        <dbReference type="Proteomes" id="UP001176941"/>
    </source>
</evidence>
<dbReference type="Proteomes" id="UP001176941">
    <property type="component" value="Chromosome 11"/>
</dbReference>
<accession>A0ABN8Y2L5</accession>
<gene>
    <name evidence="2" type="ORF">MRATA1EN1_LOCUS3759</name>
</gene>
<evidence type="ECO:0000256" key="1">
    <source>
        <dbReference type="SAM" id="MobiDB-lite"/>
    </source>
</evidence>
<evidence type="ECO:0000313" key="2">
    <source>
        <dbReference type="EMBL" id="CAI9154797.1"/>
    </source>
</evidence>
<organism evidence="2 3">
    <name type="scientific">Rangifer tarandus platyrhynchus</name>
    <name type="common">Svalbard reindeer</name>
    <dbReference type="NCBI Taxonomy" id="3082113"/>
    <lineage>
        <taxon>Eukaryota</taxon>
        <taxon>Metazoa</taxon>
        <taxon>Chordata</taxon>
        <taxon>Craniata</taxon>
        <taxon>Vertebrata</taxon>
        <taxon>Euteleostomi</taxon>
        <taxon>Mammalia</taxon>
        <taxon>Eutheria</taxon>
        <taxon>Laurasiatheria</taxon>
        <taxon>Artiodactyla</taxon>
        <taxon>Ruminantia</taxon>
        <taxon>Pecora</taxon>
        <taxon>Cervidae</taxon>
        <taxon>Odocoileinae</taxon>
        <taxon>Rangifer</taxon>
    </lineage>
</organism>
<keyword evidence="3" id="KW-1185">Reference proteome</keyword>
<sequence>MKKLKVSKAGSSDVRGSAWGKRGQDLGTAQTPQELSLEMPPCLPADSCVMAERGSWSRCVKPCQVCYRVRKRQVLPQPRNGVPLDPAWRTGLAAWLGPVPESCQQVKEPHAQGVRSLTQCHIIRVTCEWPAQDARSGHGYGVGAEPGGKPEAYTGAGSGQKLKHREQASQRSGGSLRGWPGGGEHEPHPNTVWSLSGHWGRTGDQRPHYNHPRRGAERIGVSCCHFPP</sequence>
<feature type="region of interest" description="Disordered" evidence="1">
    <location>
        <begin position="133"/>
        <end position="190"/>
    </location>
</feature>